<keyword evidence="3" id="KW-1185">Reference proteome</keyword>
<organism evidence="2 3">
    <name type="scientific">Halocatena marina</name>
    <dbReference type="NCBI Taxonomy" id="2934937"/>
    <lineage>
        <taxon>Archaea</taxon>
        <taxon>Methanobacteriati</taxon>
        <taxon>Methanobacteriota</taxon>
        <taxon>Stenosarchaea group</taxon>
        <taxon>Halobacteria</taxon>
        <taxon>Halobacteriales</taxon>
        <taxon>Natronomonadaceae</taxon>
        <taxon>Halocatena</taxon>
    </lineage>
</organism>
<name>A0ABD5YTR1_9EURY</name>
<dbReference type="EMBL" id="JBHTAX010000005">
    <property type="protein sequence ID" value="MFC7192603.1"/>
    <property type="molecule type" value="Genomic_DNA"/>
</dbReference>
<dbReference type="Proteomes" id="UP001596417">
    <property type="component" value="Unassembled WGS sequence"/>
</dbReference>
<evidence type="ECO:0000313" key="2">
    <source>
        <dbReference type="EMBL" id="MFC7192603.1"/>
    </source>
</evidence>
<comment type="caution">
    <text evidence="2">The sequence shown here is derived from an EMBL/GenBank/DDBJ whole genome shotgun (WGS) entry which is preliminary data.</text>
</comment>
<protein>
    <submittedName>
        <fullName evidence="2">Uncharacterized protein</fullName>
    </submittedName>
</protein>
<sequence>MSLVAAHDVNRQKISNVYNALSNAGCTVERMIEPGSPDPANHDLGPWGKSPPELRAKLPNVFIIKARIRG</sequence>
<dbReference type="RefSeq" id="WP_390206776.1">
    <property type="nucleotide sequence ID" value="NZ_JBHTAX010000005.1"/>
</dbReference>
<gene>
    <name evidence="2" type="ORF">ACFQL7_24175</name>
</gene>
<reference evidence="2 3" key="1">
    <citation type="journal article" date="2019" name="Int. J. Syst. Evol. Microbiol.">
        <title>The Global Catalogue of Microorganisms (GCM) 10K type strain sequencing project: providing services to taxonomists for standard genome sequencing and annotation.</title>
        <authorList>
            <consortium name="The Broad Institute Genomics Platform"/>
            <consortium name="The Broad Institute Genome Sequencing Center for Infectious Disease"/>
            <person name="Wu L."/>
            <person name="Ma J."/>
        </authorList>
    </citation>
    <scope>NUCLEOTIDE SEQUENCE [LARGE SCALE GENOMIC DNA]</scope>
    <source>
        <strain evidence="2 3">RDMS1</strain>
    </source>
</reference>
<accession>A0ABD5YTR1</accession>
<dbReference type="AlphaFoldDB" id="A0ABD5YTR1"/>
<feature type="region of interest" description="Disordered" evidence="1">
    <location>
        <begin position="32"/>
        <end position="51"/>
    </location>
</feature>
<proteinExistence type="predicted"/>
<evidence type="ECO:0000256" key="1">
    <source>
        <dbReference type="SAM" id="MobiDB-lite"/>
    </source>
</evidence>
<evidence type="ECO:0000313" key="3">
    <source>
        <dbReference type="Proteomes" id="UP001596417"/>
    </source>
</evidence>